<keyword evidence="38" id="KW-1185">Reference proteome</keyword>
<evidence type="ECO:0000259" key="36">
    <source>
        <dbReference type="Pfam" id="PF00561"/>
    </source>
</evidence>
<comment type="catalytic activity">
    <reaction evidence="18">
        <text>1-hexadecanoyl-2-glutaroyl-sn-glycero-3-phosphocholine + H2O = glutarate + 1-hexadecanoyl-sn-glycero-3-phosphocholine + H(+)</text>
        <dbReference type="Rhea" id="RHEA:41159"/>
        <dbReference type="ChEBI" id="CHEBI:15377"/>
        <dbReference type="ChEBI" id="CHEBI:15378"/>
        <dbReference type="ChEBI" id="CHEBI:30921"/>
        <dbReference type="ChEBI" id="CHEBI:72998"/>
        <dbReference type="ChEBI" id="CHEBI:77756"/>
    </reaction>
    <physiologicalReaction direction="left-to-right" evidence="18">
        <dbReference type="Rhea" id="RHEA:41160"/>
    </physiologicalReaction>
</comment>
<protein>
    <recommendedName>
        <fullName evidence="33">Phospholipase ABHD3</fullName>
        <ecNumber evidence="3">3.1.1.32</ecNumber>
        <ecNumber evidence="4">3.1.1.4</ecNumber>
    </recommendedName>
    <alternativeName>
        <fullName evidence="34">Abhydrolase domain-containing protein 3</fullName>
    </alternativeName>
</protein>
<dbReference type="EC" id="3.1.1.32" evidence="3"/>
<comment type="catalytic activity">
    <reaction evidence="27">
        <text>1-tetradecanoyl-2-(9Z,12Z-octadecadienoyl)-sn-glycero-3-phosphocholine + H2O = 2-(9Z,12Z-octadecadienoyl)-sn-glycero-3-phosphocholine + tetradecanoate + H(+)</text>
        <dbReference type="Rhea" id="RHEA:54388"/>
        <dbReference type="ChEBI" id="CHEBI:15377"/>
        <dbReference type="ChEBI" id="CHEBI:15378"/>
        <dbReference type="ChEBI" id="CHEBI:30807"/>
        <dbReference type="ChEBI" id="CHEBI:76084"/>
        <dbReference type="ChEBI" id="CHEBI:86094"/>
    </reaction>
    <physiologicalReaction direction="left-to-right" evidence="27">
        <dbReference type="Rhea" id="RHEA:54389"/>
    </physiologicalReaction>
</comment>
<evidence type="ECO:0000256" key="16">
    <source>
        <dbReference type="ARBA" id="ARBA00047611"/>
    </source>
</evidence>
<evidence type="ECO:0000256" key="23">
    <source>
        <dbReference type="ARBA" id="ARBA00050674"/>
    </source>
</evidence>
<organism evidence="37 38">
    <name type="scientific">Taeniopygia guttata</name>
    <name type="common">Zebra finch</name>
    <name type="synonym">Poephila guttata</name>
    <dbReference type="NCBI Taxonomy" id="59729"/>
    <lineage>
        <taxon>Eukaryota</taxon>
        <taxon>Metazoa</taxon>
        <taxon>Chordata</taxon>
        <taxon>Craniata</taxon>
        <taxon>Vertebrata</taxon>
        <taxon>Euteleostomi</taxon>
        <taxon>Archelosauria</taxon>
        <taxon>Archosauria</taxon>
        <taxon>Dinosauria</taxon>
        <taxon>Saurischia</taxon>
        <taxon>Theropoda</taxon>
        <taxon>Coelurosauria</taxon>
        <taxon>Aves</taxon>
        <taxon>Neognathae</taxon>
        <taxon>Neoaves</taxon>
        <taxon>Telluraves</taxon>
        <taxon>Australaves</taxon>
        <taxon>Passeriformes</taxon>
        <taxon>Passeroidea</taxon>
        <taxon>Estrildidae</taxon>
        <taxon>Estrildinae</taxon>
        <taxon>Taeniopygia</taxon>
    </lineage>
</organism>
<comment type="function">
    <text evidence="32">Phospholipase that may play a role in phospholipids remodeling. May selectively cleave myristate (C14)-containing phosphatidylcholines through its predominant phospholipase 1 activity, cleaving preferentially acyl groups in sn1 position. In parallel, may have a minor phospholipase 2 activity acting on acyl groups in position sn2. In addition to (C14)-containing phosphatidylcholines, may also act on other medium-chain-containing and oxidatively truncated phospholipids.</text>
</comment>
<dbReference type="FunFam" id="3.40.50.1820:FF:000079">
    <property type="entry name" value="Abhydrolase domain-containing 3"/>
    <property type="match status" value="1"/>
</dbReference>
<feature type="compositionally biased region" description="Low complexity" evidence="35">
    <location>
        <begin position="43"/>
        <end position="70"/>
    </location>
</feature>
<dbReference type="GO" id="GO:0008970">
    <property type="term" value="F:phospholipase A1 activity"/>
    <property type="evidence" value="ECO:0007669"/>
    <property type="project" value="UniProtKB-EC"/>
</dbReference>
<evidence type="ECO:0000256" key="15">
    <source>
        <dbReference type="ARBA" id="ARBA00036688"/>
    </source>
</evidence>
<dbReference type="InterPro" id="IPR000952">
    <property type="entry name" value="AB_hydrolase_4_CS"/>
</dbReference>
<evidence type="ECO:0000256" key="27">
    <source>
        <dbReference type="ARBA" id="ARBA00052144"/>
    </source>
</evidence>
<feature type="compositionally biased region" description="Pro residues" evidence="35">
    <location>
        <begin position="71"/>
        <end position="84"/>
    </location>
</feature>
<keyword evidence="10" id="KW-0443">Lipid metabolism</keyword>
<dbReference type="PROSITE" id="PS01133">
    <property type="entry name" value="UPF0017"/>
    <property type="match status" value="1"/>
</dbReference>
<comment type="catalytic activity">
    <reaction evidence="20">
        <text>1-octadecanoyl-2-nonanoyl-sn-glycero-3-phosphocholine + H2O = nonanoate + 1-octadecanoyl-sn-glycero-3-phosphocholine + H(+)</text>
        <dbReference type="Rhea" id="RHEA:54472"/>
        <dbReference type="ChEBI" id="CHEBI:15377"/>
        <dbReference type="ChEBI" id="CHEBI:15378"/>
        <dbReference type="ChEBI" id="CHEBI:32361"/>
        <dbReference type="ChEBI" id="CHEBI:73858"/>
        <dbReference type="ChEBI" id="CHEBI:138214"/>
    </reaction>
    <physiologicalReaction direction="left-to-right" evidence="20">
        <dbReference type="Rhea" id="RHEA:54473"/>
    </physiologicalReaction>
</comment>
<comment type="catalytic activity">
    <reaction evidence="23">
        <text>1-octadecanoyl-2-pentanoyl-sn-glycero-3-phosphocholine + H2O = pentanoate + 1-octadecanoyl-sn-glycero-3-phosphocholine + H(+)</text>
        <dbReference type="Rhea" id="RHEA:54460"/>
        <dbReference type="ChEBI" id="CHEBI:15377"/>
        <dbReference type="ChEBI" id="CHEBI:15378"/>
        <dbReference type="ChEBI" id="CHEBI:31011"/>
        <dbReference type="ChEBI" id="CHEBI:73858"/>
        <dbReference type="ChEBI" id="CHEBI:138211"/>
    </reaction>
    <physiologicalReaction direction="left-to-right" evidence="23">
        <dbReference type="Rhea" id="RHEA:54461"/>
    </physiologicalReaction>
</comment>
<dbReference type="Ensembl" id="ENSTGUT00000010757.2">
    <property type="protein sequence ID" value="ENSTGUP00000010645.2"/>
    <property type="gene ID" value="ENSTGUG00000010308.2"/>
</dbReference>
<keyword evidence="7" id="KW-0378">Hydrolase</keyword>
<keyword evidence="8" id="KW-0735">Signal-anchor</keyword>
<keyword evidence="12" id="KW-1208">Phospholipid metabolism</keyword>
<dbReference type="HOGENOM" id="CLU_032487_4_0_1"/>
<dbReference type="GO" id="GO:0047372">
    <property type="term" value="F:monoacylglycerol lipase activity"/>
    <property type="evidence" value="ECO:0007669"/>
    <property type="project" value="TreeGrafter"/>
</dbReference>
<dbReference type="Proteomes" id="UP000007754">
    <property type="component" value="Chromosome 2"/>
</dbReference>
<evidence type="ECO:0000256" key="14">
    <source>
        <dbReference type="ARBA" id="ARBA00023721"/>
    </source>
</evidence>
<dbReference type="Gene3D" id="3.40.50.1820">
    <property type="entry name" value="alpha/beta hydrolase"/>
    <property type="match status" value="1"/>
</dbReference>
<dbReference type="EC" id="3.1.1.4" evidence="4"/>
<evidence type="ECO:0000256" key="25">
    <source>
        <dbReference type="ARBA" id="ARBA00051705"/>
    </source>
</evidence>
<evidence type="ECO:0000256" key="34">
    <source>
        <dbReference type="ARBA" id="ARBA00082158"/>
    </source>
</evidence>
<evidence type="ECO:0000256" key="32">
    <source>
        <dbReference type="ARBA" id="ARBA00059841"/>
    </source>
</evidence>
<dbReference type="GO" id="GO:0004623">
    <property type="term" value="F:phospholipase A2 activity"/>
    <property type="evidence" value="ECO:0007669"/>
    <property type="project" value="UniProtKB-EC"/>
</dbReference>
<comment type="catalytic activity">
    <reaction evidence="31">
        <text>1,2-ditetradecanoyl-sn-glycero-3-phosphocholine + H2O = 2-tetradecanoyl-sn-glycero-3-phosphocholine + tetradecanoate + H(+)</text>
        <dbReference type="Rhea" id="RHEA:54404"/>
        <dbReference type="ChEBI" id="CHEBI:15377"/>
        <dbReference type="ChEBI" id="CHEBI:15378"/>
        <dbReference type="ChEBI" id="CHEBI:30807"/>
        <dbReference type="ChEBI" id="CHEBI:45240"/>
        <dbReference type="ChEBI" id="CHEBI:131738"/>
    </reaction>
    <physiologicalReaction direction="left-to-right" evidence="31">
        <dbReference type="Rhea" id="RHEA:54405"/>
    </physiologicalReaction>
</comment>
<evidence type="ECO:0000256" key="33">
    <source>
        <dbReference type="ARBA" id="ARBA00071303"/>
    </source>
</evidence>
<keyword evidence="6" id="KW-0812">Transmembrane</keyword>
<evidence type="ECO:0000256" key="18">
    <source>
        <dbReference type="ARBA" id="ARBA00048471"/>
    </source>
</evidence>
<evidence type="ECO:0000256" key="22">
    <source>
        <dbReference type="ARBA" id="ARBA00050276"/>
    </source>
</evidence>
<keyword evidence="9" id="KW-1133">Transmembrane helix</keyword>
<evidence type="ECO:0000256" key="28">
    <source>
        <dbReference type="ARBA" id="ARBA00052588"/>
    </source>
</evidence>
<comment type="catalytic activity">
    <reaction evidence="16">
        <text>1-hexadecanoyl-2-(5-oxopentanoyl)-sn-glycero-3-phosphocholine + H2O = 5-oxopentanoate + 1-hexadecanoyl-sn-glycero-3-phosphocholine + H(+)</text>
        <dbReference type="Rhea" id="RHEA:40483"/>
        <dbReference type="ChEBI" id="CHEBI:15377"/>
        <dbReference type="ChEBI" id="CHEBI:15378"/>
        <dbReference type="ChEBI" id="CHEBI:16120"/>
        <dbReference type="ChEBI" id="CHEBI:72998"/>
        <dbReference type="ChEBI" id="CHEBI:77890"/>
    </reaction>
    <physiologicalReaction direction="left-to-right" evidence="16">
        <dbReference type="Rhea" id="RHEA:40484"/>
    </physiologicalReaction>
</comment>
<dbReference type="PANTHER" id="PTHR10794:SF50">
    <property type="entry name" value="PHOSPHOLIPASE ABHD3"/>
    <property type="match status" value="1"/>
</dbReference>
<evidence type="ECO:0000256" key="11">
    <source>
        <dbReference type="ARBA" id="ARBA00023136"/>
    </source>
</evidence>
<reference evidence="37" key="3">
    <citation type="submission" date="2025-09" db="UniProtKB">
        <authorList>
            <consortium name="Ensembl"/>
        </authorList>
    </citation>
    <scope>IDENTIFICATION</scope>
</reference>
<keyword evidence="5" id="KW-0719">Serine esterase</keyword>
<reference evidence="37" key="2">
    <citation type="submission" date="2025-08" db="UniProtKB">
        <authorList>
            <consortium name="Ensembl"/>
        </authorList>
    </citation>
    <scope>IDENTIFICATION</scope>
</reference>
<dbReference type="SUPFAM" id="SSF53474">
    <property type="entry name" value="alpha/beta-Hydrolases"/>
    <property type="match status" value="1"/>
</dbReference>
<evidence type="ECO:0000256" key="35">
    <source>
        <dbReference type="SAM" id="MobiDB-lite"/>
    </source>
</evidence>
<evidence type="ECO:0000313" key="37">
    <source>
        <dbReference type="Ensembl" id="ENSTGUP00000010645.2"/>
    </source>
</evidence>
<dbReference type="PANTHER" id="PTHR10794">
    <property type="entry name" value="ABHYDROLASE DOMAIN-CONTAINING PROTEIN"/>
    <property type="match status" value="1"/>
</dbReference>
<keyword evidence="11" id="KW-0472">Membrane</keyword>
<feature type="region of interest" description="Disordered" evidence="35">
    <location>
        <begin position="1"/>
        <end position="88"/>
    </location>
</feature>
<evidence type="ECO:0000256" key="12">
    <source>
        <dbReference type="ARBA" id="ARBA00023264"/>
    </source>
</evidence>
<evidence type="ECO:0000256" key="24">
    <source>
        <dbReference type="ARBA" id="ARBA00051164"/>
    </source>
</evidence>
<reference evidence="37 38" key="1">
    <citation type="journal article" date="2010" name="Nature">
        <title>The genome of a songbird.</title>
        <authorList>
            <person name="Warren W.C."/>
            <person name="Clayton D.F."/>
            <person name="Ellegren H."/>
            <person name="Arnold A.P."/>
            <person name="Hillier L.W."/>
            <person name="Kunstner A."/>
            <person name="Searle S."/>
            <person name="White S."/>
            <person name="Vilella A.J."/>
            <person name="Fairley S."/>
            <person name="Heger A."/>
            <person name="Kong L."/>
            <person name="Ponting C.P."/>
            <person name="Jarvis E.D."/>
            <person name="Mello C.V."/>
            <person name="Minx P."/>
            <person name="Lovell P."/>
            <person name="Velho T.A."/>
            <person name="Ferris M."/>
            <person name="Balakrishnan C.N."/>
            <person name="Sinha S."/>
            <person name="Blatti C."/>
            <person name="London S.E."/>
            <person name="Li Y."/>
            <person name="Lin Y.C."/>
            <person name="George J."/>
            <person name="Sweedler J."/>
            <person name="Southey B."/>
            <person name="Gunaratne P."/>
            <person name="Watson M."/>
            <person name="Nam K."/>
            <person name="Backstrom N."/>
            <person name="Smeds L."/>
            <person name="Nabholz B."/>
            <person name="Itoh Y."/>
            <person name="Whitney O."/>
            <person name="Pfenning A.R."/>
            <person name="Howard J."/>
            <person name="Volker M."/>
            <person name="Skinner B.M."/>
            <person name="Griffin D.K."/>
            <person name="Ye L."/>
            <person name="McLaren W.M."/>
            <person name="Flicek P."/>
            <person name="Quesada V."/>
            <person name="Velasco G."/>
            <person name="Lopez-Otin C."/>
            <person name="Puente X.S."/>
            <person name="Olender T."/>
            <person name="Lancet D."/>
            <person name="Smit A.F."/>
            <person name="Hubley R."/>
            <person name="Konkel M.K."/>
            <person name="Walker J.A."/>
            <person name="Batzer M.A."/>
            <person name="Gu W."/>
            <person name="Pollock D.D."/>
            <person name="Chen L."/>
            <person name="Cheng Z."/>
            <person name="Eichler E.E."/>
            <person name="Stapley J."/>
            <person name="Slate J."/>
            <person name="Ekblom R."/>
            <person name="Birkhead T."/>
            <person name="Burke T."/>
            <person name="Burt D."/>
            <person name="Scharff C."/>
            <person name="Adam I."/>
            <person name="Richard H."/>
            <person name="Sultan M."/>
            <person name="Soldatov A."/>
            <person name="Lehrach H."/>
            <person name="Edwards S.V."/>
            <person name="Yang S.P."/>
            <person name="Li X."/>
            <person name="Graves T."/>
            <person name="Fulton L."/>
            <person name="Nelson J."/>
            <person name="Chinwalla A."/>
            <person name="Hou S."/>
            <person name="Mardis E.R."/>
            <person name="Wilson R.K."/>
        </authorList>
    </citation>
    <scope>NUCLEOTIDE SEQUENCE [LARGE SCALE GENOMIC DNA]</scope>
</reference>
<accession>H0ZJ77</accession>
<dbReference type="InterPro" id="IPR050960">
    <property type="entry name" value="AB_hydrolase_4_sf"/>
</dbReference>
<evidence type="ECO:0000256" key="17">
    <source>
        <dbReference type="ARBA" id="ARBA00048288"/>
    </source>
</evidence>
<dbReference type="InterPro" id="IPR029058">
    <property type="entry name" value="AB_hydrolase_fold"/>
</dbReference>
<evidence type="ECO:0000256" key="30">
    <source>
        <dbReference type="ARBA" id="ARBA00052808"/>
    </source>
</evidence>
<comment type="catalytic activity">
    <reaction evidence="13">
        <text>a 1,2-diacyl-sn-glycero-3-phosphocholine + H2O = a 1-acyl-sn-glycero-3-phosphocholine + a fatty acid + H(+)</text>
        <dbReference type="Rhea" id="RHEA:15801"/>
        <dbReference type="ChEBI" id="CHEBI:15377"/>
        <dbReference type="ChEBI" id="CHEBI:15378"/>
        <dbReference type="ChEBI" id="CHEBI:28868"/>
        <dbReference type="ChEBI" id="CHEBI:57643"/>
        <dbReference type="ChEBI" id="CHEBI:58168"/>
        <dbReference type="EC" id="3.1.1.4"/>
    </reaction>
    <physiologicalReaction direction="left-to-right" evidence="13">
        <dbReference type="Rhea" id="RHEA:15802"/>
    </physiologicalReaction>
</comment>
<comment type="catalytic activity">
    <reaction evidence="15">
        <text>a 1,2-diacyl-sn-glycero-3-phosphocholine + H2O = a 2-acyl-sn-glycero-3-phosphocholine + a fatty acid + H(+)</text>
        <dbReference type="Rhea" id="RHEA:18689"/>
        <dbReference type="ChEBI" id="CHEBI:15377"/>
        <dbReference type="ChEBI" id="CHEBI:15378"/>
        <dbReference type="ChEBI" id="CHEBI:28868"/>
        <dbReference type="ChEBI" id="CHEBI:57643"/>
        <dbReference type="ChEBI" id="CHEBI:57875"/>
        <dbReference type="EC" id="3.1.1.32"/>
    </reaction>
    <physiologicalReaction direction="left-to-right" evidence="15">
        <dbReference type="Rhea" id="RHEA:18690"/>
    </physiologicalReaction>
</comment>
<comment type="subcellular location">
    <subcellularLocation>
        <location evidence="1">Membrane</location>
        <topology evidence="1">Single-pass type II membrane protein</topology>
    </subcellularLocation>
</comment>
<dbReference type="GO" id="GO:0051792">
    <property type="term" value="P:medium-chain fatty acid biosynthetic process"/>
    <property type="evidence" value="ECO:0007669"/>
    <property type="project" value="TreeGrafter"/>
</dbReference>
<dbReference type="AlphaFoldDB" id="H0ZJ77"/>
<dbReference type="InterPro" id="IPR000073">
    <property type="entry name" value="AB_hydrolase_1"/>
</dbReference>
<comment type="catalytic activity">
    <reaction evidence="17">
        <text>1-hexadecanoyl-2-(9-oxononanoyl)-sn-glycero-3-phosphocholine + H2O = 9-oxononanoate + 1-hexadecanoyl-sn-glycero-3-phosphocholine + H(+)</text>
        <dbReference type="Rhea" id="RHEA:41179"/>
        <dbReference type="ChEBI" id="CHEBI:15377"/>
        <dbReference type="ChEBI" id="CHEBI:15378"/>
        <dbReference type="ChEBI" id="CHEBI:61042"/>
        <dbReference type="ChEBI" id="CHEBI:72998"/>
        <dbReference type="ChEBI" id="CHEBI:77812"/>
    </reaction>
    <physiologicalReaction direction="left-to-right" evidence="17">
        <dbReference type="Rhea" id="RHEA:41180"/>
    </physiologicalReaction>
</comment>
<dbReference type="GO" id="GO:0016020">
    <property type="term" value="C:membrane"/>
    <property type="evidence" value="ECO:0007669"/>
    <property type="project" value="UniProtKB-SubCell"/>
</dbReference>
<comment type="catalytic activity">
    <reaction evidence="24">
        <text>1-tetradecanoyl-2-(5Z,8Z,11Z,14Z-eicosatetraenoyl)-sn-glycero-3-phosphocholine + H2O = 2-(5Z,8Z,11Z,14Z)-eicosatetraenoyl-sn-glycero-3-phosphocholine + tetradecanoate + H(+)</text>
        <dbReference type="Rhea" id="RHEA:54396"/>
        <dbReference type="ChEBI" id="CHEBI:15377"/>
        <dbReference type="ChEBI" id="CHEBI:15378"/>
        <dbReference type="ChEBI" id="CHEBI:30807"/>
        <dbReference type="ChEBI" id="CHEBI:76079"/>
        <dbReference type="ChEBI" id="CHEBI:86102"/>
    </reaction>
    <physiologicalReaction direction="left-to-right" evidence="24">
        <dbReference type="Rhea" id="RHEA:54397"/>
    </physiologicalReaction>
</comment>
<feature type="domain" description="AB hydrolase-1" evidence="36">
    <location>
        <begin position="240"/>
        <end position="481"/>
    </location>
</feature>
<comment type="catalytic activity">
    <reaction evidence="29">
        <text>1-octadecanoyl-2-octanoyl-sn-glycero-3-phosphocholine + H2O = 1-octadecanoyl-sn-glycero-3-phosphocholine + octanoate + H(+)</text>
        <dbReference type="Rhea" id="RHEA:54468"/>
        <dbReference type="ChEBI" id="CHEBI:15377"/>
        <dbReference type="ChEBI" id="CHEBI:15378"/>
        <dbReference type="ChEBI" id="CHEBI:25646"/>
        <dbReference type="ChEBI" id="CHEBI:73858"/>
        <dbReference type="ChEBI" id="CHEBI:138213"/>
    </reaction>
    <physiologicalReaction direction="left-to-right" evidence="29">
        <dbReference type="Rhea" id="RHEA:54469"/>
    </physiologicalReaction>
</comment>
<dbReference type="OMA" id="LDWHGPH"/>
<evidence type="ECO:0000256" key="21">
    <source>
        <dbReference type="ARBA" id="ARBA00050195"/>
    </source>
</evidence>
<evidence type="ECO:0000256" key="7">
    <source>
        <dbReference type="ARBA" id="ARBA00022801"/>
    </source>
</evidence>
<comment type="catalytic activity">
    <reaction evidence="22">
        <text>1-O-hexadecyl-2-nonadioyl-sn-glycero-3-phosphocholine + H2O = nonanedioate + 1-O-hexadecyl-sn-glycero-3-phosphocholine + H(+)</text>
        <dbReference type="Rhea" id="RHEA:54552"/>
        <dbReference type="ChEBI" id="CHEBI:15377"/>
        <dbReference type="ChEBI" id="CHEBI:15378"/>
        <dbReference type="ChEBI" id="CHEBI:64496"/>
        <dbReference type="ChEBI" id="CHEBI:78208"/>
        <dbReference type="ChEBI" id="CHEBI:138269"/>
    </reaction>
    <physiologicalReaction direction="left-to-right" evidence="22">
        <dbReference type="Rhea" id="RHEA:54553"/>
    </physiologicalReaction>
</comment>
<comment type="similarity">
    <text evidence="2">Belongs to the AB hydrolase superfamily. AB hydrolase 4 family.</text>
</comment>
<proteinExistence type="inferred from homology"/>
<evidence type="ECO:0000256" key="31">
    <source>
        <dbReference type="ARBA" id="ARBA00052894"/>
    </source>
</evidence>
<comment type="catalytic activity">
    <reaction evidence="25">
        <text>1-tetradecanoyl-2-(9Z,12Z-octadecadienoyl)-sn-glycero-3-phosphocholine + H2O = 1-tetradecanoyl-sn-glycero-3-phosphocholine + (9Z,12Z)-octadecadienoate + H(+)</text>
        <dbReference type="Rhea" id="RHEA:54392"/>
        <dbReference type="ChEBI" id="CHEBI:15377"/>
        <dbReference type="ChEBI" id="CHEBI:15378"/>
        <dbReference type="ChEBI" id="CHEBI:30245"/>
        <dbReference type="ChEBI" id="CHEBI:64489"/>
        <dbReference type="ChEBI" id="CHEBI:86094"/>
    </reaction>
    <physiologicalReaction direction="left-to-right" evidence="25">
        <dbReference type="Rhea" id="RHEA:54393"/>
    </physiologicalReaction>
</comment>
<name>H0ZJ77_TAEGU</name>
<dbReference type="GO" id="GO:0008126">
    <property type="term" value="F:acetylesterase activity"/>
    <property type="evidence" value="ECO:0007669"/>
    <property type="project" value="TreeGrafter"/>
</dbReference>
<dbReference type="InParanoid" id="H0ZJ77"/>
<gene>
    <name evidence="37" type="primary">ABHD3</name>
</gene>
<comment type="catalytic activity">
    <reaction evidence="26">
        <text>1-octadecanoyl-2-acetyl-sn-glycero-3-phosphocholine + H2O = 1-octadecanoyl-sn-glycero-3-phosphocholine + acetate + H(+)</text>
        <dbReference type="Rhea" id="RHEA:54408"/>
        <dbReference type="ChEBI" id="CHEBI:15377"/>
        <dbReference type="ChEBI" id="CHEBI:15378"/>
        <dbReference type="ChEBI" id="CHEBI:30089"/>
        <dbReference type="ChEBI" id="CHEBI:73858"/>
        <dbReference type="ChEBI" id="CHEBI:75220"/>
    </reaction>
    <physiologicalReaction direction="left-to-right" evidence="26">
        <dbReference type="Rhea" id="RHEA:54409"/>
    </physiologicalReaction>
</comment>
<dbReference type="Pfam" id="PF00561">
    <property type="entry name" value="Abhydrolase_1"/>
    <property type="match status" value="1"/>
</dbReference>
<evidence type="ECO:0000256" key="26">
    <source>
        <dbReference type="ARBA" id="ARBA00052087"/>
    </source>
</evidence>
<comment type="catalytic activity">
    <reaction evidence="28">
        <text>1-octadecanoyl-2-hexanoyl-sn-glycero-3-phosphocholine + H2O = hexanoate + 1-octadecanoyl-sn-glycero-3-phosphocholine + H(+)</text>
        <dbReference type="Rhea" id="RHEA:54464"/>
        <dbReference type="ChEBI" id="CHEBI:15377"/>
        <dbReference type="ChEBI" id="CHEBI:15378"/>
        <dbReference type="ChEBI" id="CHEBI:17120"/>
        <dbReference type="ChEBI" id="CHEBI:73858"/>
        <dbReference type="ChEBI" id="CHEBI:138212"/>
    </reaction>
    <physiologicalReaction direction="left-to-right" evidence="28">
        <dbReference type="Rhea" id="RHEA:54465"/>
    </physiologicalReaction>
</comment>
<comment type="catalytic activity">
    <reaction evidence="30">
        <text>1-hexadecanoyl-2-nonadioyl-sn-glycero-3-phosphocholine + H2O = nonanedioate + 1-hexadecanoyl-sn-glycero-3-phosphocholine + H(+)</text>
        <dbReference type="Rhea" id="RHEA:41388"/>
        <dbReference type="ChEBI" id="CHEBI:15377"/>
        <dbReference type="ChEBI" id="CHEBI:15378"/>
        <dbReference type="ChEBI" id="CHEBI:72998"/>
        <dbReference type="ChEBI" id="CHEBI:78207"/>
        <dbReference type="ChEBI" id="CHEBI:78208"/>
    </reaction>
    <physiologicalReaction direction="left-to-right" evidence="30">
        <dbReference type="Rhea" id="RHEA:41389"/>
    </physiologicalReaction>
</comment>
<sequence length="511" mass="56566">MSPAVGRPMPAALPRSPRVSGPRPLRGKLRPSPAPASPRQLQAPVAAAGAVPGRRCSAQRAASSSSGRRAPAPPSPFPPLPPSAPGWARPRQPGCGVLPCRAPCAMDWQVLTRELSLYLENQVRVGFFGSGVGLSLVLGFGVAYACYYLNSIAKKPQLVASNDRFCRFLEEYCPVVTETYYPTIWCWEGRVQTLLRPFITSRPQVQYRNELIKTADGGQISLDWFDNNDSSYYPDANTRPTVLLLPGLTGTSKESYILHMIHQSETLGYRCVVFNNRGIAGEELLTPRTYCAANTEDLETVIHHVHSLHPSAPFMAAGVSMGGMLLLNYLGKTGRDTPLMAAAIFSAGWNVFESIESLEKPLNWLLFNYYLTTCLQSSISRHRQILEKLFDMDLVMKARTIREFDKQFTSVMFGYRSIDDYYEDASPCRKLKSVGIPVLCLNSVDDVFSPGHAIPVETAKQNANVALVLTSCGGHIGFLEGIWPRKCTYMDRVFKQFVQAVFEHGNKIFSI</sequence>
<evidence type="ECO:0000256" key="29">
    <source>
        <dbReference type="ARBA" id="ARBA00052747"/>
    </source>
</evidence>
<dbReference type="GO" id="GO:0051793">
    <property type="term" value="P:medium-chain fatty acid catabolic process"/>
    <property type="evidence" value="ECO:0007669"/>
    <property type="project" value="TreeGrafter"/>
</dbReference>
<evidence type="ECO:0000256" key="9">
    <source>
        <dbReference type="ARBA" id="ARBA00022989"/>
    </source>
</evidence>
<evidence type="ECO:0000256" key="8">
    <source>
        <dbReference type="ARBA" id="ARBA00022968"/>
    </source>
</evidence>
<dbReference type="STRING" id="59729.ENSTGUP00000010645"/>
<dbReference type="GeneTree" id="ENSGT00950000182902"/>
<comment type="catalytic activity">
    <reaction evidence="21">
        <text>1-tetradecanoyl-2-(4Z,7Z,10Z,13Z,16Z,19Z-docosahexaenoyl)-sn-glycero-3-phosphocholine + H2O = 2-(4Z,7Z,10Z,13Z,16Z,19Z-docosahexaenoyl)-sn-glycero-3-phosphocholine + tetradecanoate + H(+)</text>
        <dbReference type="Rhea" id="RHEA:54400"/>
        <dbReference type="ChEBI" id="CHEBI:15377"/>
        <dbReference type="ChEBI" id="CHEBI:15378"/>
        <dbReference type="ChEBI" id="CHEBI:30807"/>
        <dbReference type="ChEBI" id="CHEBI:76085"/>
        <dbReference type="ChEBI" id="CHEBI:86162"/>
    </reaction>
    <physiologicalReaction direction="left-to-right" evidence="21">
        <dbReference type="Rhea" id="RHEA:54401"/>
    </physiologicalReaction>
</comment>
<evidence type="ECO:0000256" key="13">
    <source>
        <dbReference type="ARBA" id="ARBA00023422"/>
    </source>
</evidence>
<evidence type="ECO:0000313" key="38">
    <source>
        <dbReference type="Proteomes" id="UP000007754"/>
    </source>
</evidence>
<evidence type="ECO:0000256" key="10">
    <source>
        <dbReference type="ARBA" id="ARBA00023098"/>
    </source>
</evidence>
<evidence type="ECO:0000256" key="4">
    <source>
        <dbReference type="ARBA" id="ARBA00013278"/>
    </source>
</evidence>
<comment type="catalytic activity">
    <reaction evidence="14">
        <text>1-O-hexadecyl-2-acetyl-sn-glycero-3-phosphocholine + H2O = 1-O-hexadecyl-sn-glycero-3-phosphocholine + acetate + H(+)</text>
        <dbReference type="Rhea" id="RHEA:40479"/>
        <dbReference type="ChEBI" id="CHEBI:15377"/>
        <dbReference type="ChEBI" id="CHEBI:15378"/>
        <dbReference type="ChEBI" id="CHEBI:30089"/>
        <dbReference type="ChEBI" id="CHEBI:44811"/>
        <dbReference type="ChEBI" id="CHEBI:64496"/>
    </reaction>
    <physiologicalReaction direction="left-to-right" evidence="14">
        <dbReference type="Rhea" id="RHEA:40480"/>
    </physiologicalReaction>
</comment>
<evidence type="ECO:0000256" key="2">
    <source>
        <dbReference type="ARBA" id="ARBA00010884"/>
    </source>
</evidence>
<evidence type="ECO:0000256" key="6">
    <source>
        <dbReference type="ARBA" id="ARBA00022692"/>
    </source>
</evidence>
<comment type="catalytic activity">
    <reaction evidence="19">
        <text>1,2-ditetradecanoyl-sn-glycero-3-phosphocholine + H2O = 1-tetradecanoyl-sn-glycero-3-phosphocholine + tetradecanoate + H(+)</text>
        <dbReference type="Rhea" id="RHEA:54456"/>
        <dbReference type="ChEBI" id="CHEBI:15377"/>
        <dbReference type="ChEBI" id="CHEBI:15378"/>
        <dbReference type="ChEBI" id="CHEBI:30807"/>
        <dbReference type="ChEBI" id="CHEBI:45240"/>
        <dbReference type="ChEBI" id="CHEBI:64489"/>
    </reaction>
    <physiologicalReaction direction="left-to-right" evidence="19">
        <dbReference type="Rhea" id="RHEA:54457"/>
    </physiologicalReaction>
</comment>
<evidence type="ECO:0000256" key="1">
    <source>
        <dbReference type="ARBA" id="ARBA00004606"/>
    </source>
</evidence>
<dbReference type="GO" id="GO:0046470">
    <property type="term" value="P:phosphatidylcholine metabolic process"/>
    <property type="evidence" value="ECO:0007669"/>
    <property type="project" value="Ensembl"/>
</dbReference>
<evidence type="ECO:0000256" key="5">
    <source>
        <dbReference type="ARBA" id="ARBA00022487"/>
    </source>
</evidence>
<dbReference type="FunCoup" id="H0ZJ77">
    <property type="interactions" value="249"/>
</dbReference>
<evidence type="ECO:0000256" key="20">
    <source>
        <dbReference type="ARBA" id="ARBA00050182"/>
    </source>
</evidence>
<evidence type="ECO:0000256" key="19">
    <source>
        <dbReference type="ARBA" id="ARBA00050145"/>
    </source>
</evidence>
<evidence type="ECO:0000256" key="3">
    <source>
        <dbReference type="ARBA" id="ARBA00013179"/>
    </source>
</evidence>